<evidence type="ECO:0000256" key="9">
    <source>
        <dbReference type="ARBA" id="ARBA00023180"/>
    </source>
</evidence>
<comment type="similarity">
    <text evidence="1">Belongs to the peptidase C1 family.</text>
</comment>
<dbReference type="InterPro" id="IPR013128">
    <property type="entry name" value="Peptidase_C1A"/>
</dbReference>
<dbReference type="OrthoDB" id="10064525at2759"/>
<evidence type="ECO:0000256" key="10">
    <source>
        <dbReference type="SAM" id="MobiDB-lite"/>
    </source>
</evidence>
<feature type="compositionally biased region" description="Polar residues" evidence="10">
    <location>
        <begin position="289"/>
        <end position="314"/>
    </location>
</feature>
<dbReference type="InterPro" id="IPR013201">
    <property type="entry name" value="Prot_inhib_I29"/>
</dbReference>
<dbReference type="EMBL" id="CADEBD010000344">
    <property type="protein sequence ID" value="CAB3248669.1"/>
    <property type="molecule type" value="Genomic_DNA"/>
</dbReference>
<feature type="domain" description="Cystatin" evidence="12">
    <location>
        <begin position="1345"/>
        <end position="1454"/>
    </location>
</feature>
<feature type="chain" id="PRO_5035780710" description="Cysteine proteinase" evidence="11">
    <location>
        <begin position="22"/>
        <end position="1891"/>
    </location>
</feature>
<evidence type="ECO:0000313" key="15">
    <source>
        <dbReference type="EMBL" id="CAB3248669.1"/>
    </source>
</evidence>
<comment type="similarity">
    <text evidence="2">Belongs to the cystatin family.</text>
</comment>
<keyword evidence="4 11" id="KW-0732">Signal</keyword>
<reference evidence="15 16" key="1">
    <citation type="submission" date="2020-04" db="EMBL/GenBank/DDBJ databases">
        <authorList>
            <person name="Wallbank WR R."/>
            <person name="Pardo Diaz C."/>
            <person name="Kozak K."/>
            <person name="Martin S."/>
            <person name="Jiggins C."/>
            <person name="Moest M."/>
            <person name="Warren A I."/>
            <person name="Byers J.R.P. K."/>
            <person name="Montejo-Kovacevich G."/>
            <person name="Yen C E."/>
        </authorList>
    </citation>
    <scope>NUCLEOTIDE SEQUENCE [LARGE SCALE GENOMIC DNA]</scope>
</reference>
<dbReference type="InterPro" id="IPR025661">
    <property type="entry name" value="Pept_asp_AS"/>
</dbReference>
<dbReference type="Pfam" id="PF00112">
    <property type="entry name" value="Peptidase_C1"/>
    <property type="match status" value="1"/>
</dbReference>
<proteinExistence type="inferred from homology"/>
<evidence type="ECO:0000259" key="14">
    <source>
        <dbReference type="SMART" id="SM00848"/>
    </source>
</evidence>
<dbReference type="InterPro" id="IPR000010">
    <property type="entry name" value="Cystatin_dom"/>
</dbReference>
<comment type="caution">
    <text evidence="15">The sequence shown here is derived from an EMBL/GenBank/DDBJ whole genome shotgun (WGS) entry which is preliminary data.</text>
</comment>
<dbReference type="Gene3D" id="3.10.450.10">
    <property type="match status" value="7"/>
</dbReference>
<dbReference type="PROSITE" id="PS00287">
    <property type="entry name" value="CYSTATIN"/>
    <property type="match status" value="1"/>
</dbReference>
<dbReference type="SMART" id="SM00043">
    <property type="entry name" value="CY"/>
    <property type="match status" value="4"/>
</dbReference>
<feature type="domain" description="Cystatin" evidence="12">
    <location>
        <begin position="1457"/>
        <end position="1564"/>
    </location>
</feature>
<dbReference type="GO" id="GO:0008234">
    <property type="term" value="F:cysteine-type peptidase activity"/>
    <property type="evidence" value="ECO:0007669"/>
    <property type="project" value="UniProtKB-KW"/>
</dbReference>
<evidence type="ECO:0000256" key="11">
    <source>
        <dbReference type="SAM" id="SignalP"/>
    </source>
</evidence>
<organism evidence="15 16">
    <name type="scientific">Arctia plantaginis</name>
    <name type="common">Wood tiger moth</name>
    <name type="synonym">Phalaena plantaginis</name>
    <dbReference type="NCBI Taxonomy" id="874455"/>
    <lineage>
        <taxon>Eukaryota</taxon>
        <taxon>Metazoa</taxon>
        <taxon>Ecdysozoa</taxon>
        <taxon>Arthropoda</taxon>
        <taxon>Hexapoda</taxon>
        <taxon>Insecta</taxon>
        <taxon>Pterygota</taxon>
        <taxon>Neoptera</taxon>
        <taxon>Endopterygota</taxon>
        <taxon>Lepidoptera</taxon>
        <taxon>Glossata</taxon>
        <taxon>Ditrysia</taxon>
        <taxon>Noctuoidea</taxon>
        <taxon>Erebidae</taxon>
        <taxon>Arctiinae</taxon>
        <taxon>Arctia</taxon>
    </lineage>
</organism>
<dbReference type="FunFam" id="3.90.70.10:FF:000130">
    <property type="entry name" value="Cysteine proteinase 1"/>
    <property type="match status" value="1"/>
</dbReference>
<dbReference type="SMART" id="SM00645">
    <property type="entry name" value="Pept_C1"/>
    <property type="match status" value="1"/>
</dbReference>
<evidence type="ECO:0000256" key="4">
    <source>
        <dbReference type="ARBA" id="ARBA00022729"/>
    </source>
</evidence>
<evidence type="ECO:0000256" key="7">
    <source>
        <dbReference type="ARBA" id="ARBA00023145"/>
    </source>
</evidence>
<evidence type="ECO:0000256" key="3">
    <source>
        <dbReference type="ARBA" id="ARBA00022670"/>
    </source>
</evidence>
<evidence type="ECO:0000256" key="5">
    <source>
        <dbReference type="ARBA" id="ARBA00022801"/>
    </source>
</evidence>
<keyword evidence="9" id="KW-0325">Glycoprotein</keyword>
<keyword evidence="3" id="KW-0645">Protease</keyword>
<sequence length="1891" mass="216747">MNYNNNSFILFLSCLFSFCLCEITEVKKSKLLSDFINYYNFRPNVNHKASDGFLQSISEIDDTTFQIEVSFRAQHNDVSKMMQCQALIEDLDEKGIAIVNNDINCMELEQQAAREADASLEVVEVQAERRPVVSENEDEVDTGAQEIQDLAHMGVRHLDIHDPSAKHSLNSVIDVKRQVKVVNGVRYVLTLSINFNNCTEIINDICAFTKTCRISILVKPWQKLPSGSKYREILANTCTEKWQFGDDGDDLSESTDSNSHSKIGDEIGDRKSDTLSQPIKEINKENVLKTESTPQFRGNSVLGSHSTKAKTGSFRQDKKKSIDEMLDFLNISGYKPQVYSQTEKSDKRSKRSYDYDLQVLSLTQDYRDLKKSIENAKYVYEMAQVMVDYLNTIDIEVKNRAVKNVIKAEEEEDDEKHFVYIQVQVVMPCDTPNCESKDTHTKICNGVVDSTNKEKPQVLYSFCYNDNKEMAVLDKFKEVESDDPVLRRLSKEALKKIEFESTDPHAMKIKKIASAKTRLASSRLTKISMIIEYINCNKSVPLVLRKNCLSLEHLGSRICEVLVHERQWLKEKTITYTCTERPMDFIITKDKQYKNITIDDPIIAEVIQDALQYLEIQSSKKFKQKIIKISNISTQIVAGFLIKIEFIVGYTNCTDTDMKGPLNNCVLLKNERLRRCKAQVWDRSWIVDGRQMEVECEDDLKVKEILPKTRHKRDVAFEKDEYQETSYKALPEESDQKYLRETSKKIILGVTQNINIKVSCHIVYRNSEDLKNTTYLQWAEESLQKYLSDTQNNQSYKVVQIEEASSLGFGTNIIFVANSTSKDNGSLNCVSFIWNTFSEKRINVICETADSDLRKKSSPKDDPKYNKYTKYQYNAHNKVEDLTVTKPEFQLLASQSLRQYSKKVGILYKLFSVKMVTKSGTSEVVYTIYFTAFPTDCFSNVSNMRALTCNVIANSTVNCKAKIVGEPNQKRKIQADCVMPEDYLDLLDTMEENSDETPTKIKIPRNIQESNAHKFAEEALQEYLSCTDTKYVYRITGLYGFYEHLADEQIEFSISPTTCLSIKFTDTRSTDNCPFKQPRLVYYCHAKRNSRAEGKKKIKVICKEMQTPLKRSKRQINTELIDDTENEVDEDTMYYYAKAAVSKINEKPQNNNMFKLVSIHDVKSTVQMKAVVVKMYLEVAETYCVRFQLGVTIENCEEMEGLNHKLCLARIYPAPGDDLVIRHVNVVCDDDEISFNVLTGIHVFELLRLSLLELERKPESHFKLVHQGEPQLIPTLEAKKPLKLNFVIATTNCSKNVDLDKNPYQCYIDTTIPSRSCSSFIWLETATRIIKHINVDCNSEIPRQKRSSNATSLSPDSTEIKELVAAALEKLEMTSLHKYKQRVLHINSYSSKITTGKVTTIDFDAAYTSCLKYEWVQNTTSCDIIDHLPRRHCVAQIWERLWIHNGRHINVTCEDDETPLEAHIEFESAEMAMQLAQEALKHIEAKYPHPQKQKIVRIFSLEKQIVAGIHYKMKVEVGFTRCPALSIQTNCTLDNERHMNRFCRVNVWVRPWTEHPPNFRVSCDFQESSTSDLYHGVQAEYLFYIFVATYNPSYSNDHVEFERRFEIFKANIKKIHELNVHEKGTATYGVTRFADLTYKEFKARYTGVNRSLRNNSQVSMKKADIPNLNLPANFDWREFDSVTEVKDQGSCGSGWAFSVIGNIEGQWRMQSGELVQLSEQQLLDCDTTDNGCGGGLPEHAYRAVEEMGGLETETNYPYESEGGKCAFNKTMAKVKIQGSVNITSNETAMAQWLVQNGPISVGINAMTMQFYVGGISHPWKSYCNASSIDHAVLIVGFGVKEYPAYHKKIPYWIVKNSWGKSWGEEGYYRVYRGDGTCGIDRMATSAFIPSM</sequence>
<name>A0A8S1AHH0_ARCPL</name>
<evidence type="ECO:0000256" key="1">
    <source>
        <dbReference type="ARBA" id="ARBA00008455"/>
    </source>
</evidence>
<dbReference type="PANTHER" id="PTHR12411">
    <property type="entry name" value="CYSTEINE PROTEASE FAMILY C1-RELATED"/>
    <property type="match status" value="1"/>
</dbReference>
<keyword evidence="6" id="KW-0788">Thiol protease</keyword>
<dbReference type="InterPro" id="IPR039417">
    <property type="entry name" value="Peptidase_C1A_papain-like"/>
</dbReference>
<evidence type="ECO:0000256" key="8">
    <source>
        <dbReference type="ARBA" id="ARBA00023157"/>
    </source>
</evidence>
<dbReference type="SUPFAM" id="SSF54001">
    <property type="entry name" value="Cysteine proteinases"/>
    <property type="match status" value="1"/>
</dbReference>
<evidence type="ECO:0000259" key="13">
    <source>
        <dbReference type="SMART" id="SM00645"/>
    </source>
</evidence>
<dbReference type="SMART" id="SM00848">
    <property type="entry name" value="Inhibitor_I29"/>
    <property type="match status" value="1"/>
</dbReference>
<dbReference type="Proteomes" id="UP000494256">
    <property type="component" value="Unassembled WGS sequence"/>
</dbReference>
<keyword evidence="5" id="KW-0378">Hydrolase</keyword>
<feature type="region of interest" description="Disordered" evidence="10">
    <location>
        <begin position="245"/>
        <end position="318"/>
    </location>
</feature>
<gene>
    <name evidence="15" type="ORF">APLA_LOCUS12471</name>
</gene>
<feature type="domain" description="Cystatin" evidence="12">
    <location>
        <begin position="471"/>
        <end position="577"/>
    </location>
</feature>
<keyword evidence="7" id="KW-0865">Zymogen</keyword>
<feature type="domain" description="Cathepsin propeptide inhibitor" evidence="14">
    <location>
        <begin position="1583"/>
        <end position="1641"/>
    </location>
</feature>
<dbReference type="InterPro" id="IPR046350">
    <property type="entry name" value="Cystatin_sf"/>
</dbReference>
<dbReference type="GO" id="GO:0006508">
    <property type="term" value="P:proteolysis"/>
    <property type="evidence" value="ECO:0007669"/>
    <property type="project" value="UniProtKB-KW"/>
</dbReference>
<dbReference type="InterPro" id="IPR038765">
    <property type="entry name" value="Papain-like_cys_pep_sf"/>
</dbReference>
<evidence type="ECO:0000259" key="12">
    <source>
        <dbReference type="SMART" id="SM00043"/>
    </source>
</evidence>
<protein>
    <recommendedName>
        <fullName evidence="17">Cysteine proteinase</fullName>
    </recommendedName>
</protein>
<dbReference type="SUPFAM" id="SSF54403">
    <property type="entry name" value="Cystatin/monellin"/>
    <property type="match status" value="7"/>
</dbReference>
<evidence type="ECO:0000256" key="2">
    <source>
        <dbReference type="ARBA" id="ARBA00009403"/>
    </source>
</evidence>
<feature type="domain" description="Peptidase C1A papain C-terminal" evidence="13">
    <location>
        <begin position="1670"/>
        <end position="1887"/>
    </location>
</feature>
<accession>A0A8S1AHH0</accession>
<feature type="compositionally biased region" description="Basic and acidic residues" evidence="10">
    <location>
        <begin position="262"/>
        <end position="273"/>
    </location>
</feature>
<dbReference type="CDD" id="cd00042">
    <property type="entry name" value="CY"/>
    <property type="match status" value="4"/>
</dbReference>
<dbReference type="PRINTS" id="PR00705">
    <property type="entry name" value="PAPAIN"/>
</dbReference>
<dbReference type="Gene3D" id="3.90.70.10">
    <property type="entry name" value="Cysteine proteinases"/>
    <property type="match status" value="1"/>
</dbReference>
<keyword evidence="8" id="KW-1015">Disulfide bond</keyword>
<dbReference type="Pfam" id="PF08246">
    <property type="entry name" value="Inhibitor_I29"/>
    <property type="match status" value="1"/>
</dbReference>
<evidence type="ECO:0000256" key="6">
    <source>
        <dbReference type="ARBA" id="ARBA00022807"/>
    </source>
</evidence>
<dbReference type="PROSITE" id="PS00640">
    <property type="entry name" value="THIOL_PROTEASE_ASN"/>
    <property type="match status" value="1"/>
</dbReference>
<dbReference type="InterPro" id="IPR018073">
    <property type="entry name" value="Prot_inh_cystat_CS"/>
</dbReference>
<evidence type="ECO:0000313" key="16">
    <source>
        <dbReference type="Proteomes" id="UP000494256"/>
    </source>
</evidence>
<dbReference type="InterPro" id="IPR025660">
    <property type="entry name" value="Pept_his_AS"/>
</dbReference>
<evidence type="ECO:0008006" key="17">
    <source>
        <dbReference type="Google" id="ProtNLM"/>
    </source>
</evidence>
<dbReference type="CDD" id="cd02248">
    <property type="entry name" value="Peptidase_C1A"/>
    <property type="match status" value="1"/>
</dbReference>
<dbReference type="InterPro" id="IPR000668">
    <property type="entry name" value="Peptidase_C1A_C"/>
</dbReference>
<dbReference type="PROSITE" id="PS00639">
    <property type="entry name" value="THIOL_PROTEASE_HIS"/>
    <property type="match status" value="1"/>
</dbReference>
<feature type="signal peptide" evidence="11">
    <location>
        <begin position="1"/>
        <end position="21"/>
    </location>
</feature>
<feature type="domain" description="Cystatin" evidence="12">
    <location>
        <begin position="591"/>
        <end position="697"/>
    </location>
</feature>
<dbReference type="GO" id="GO:0004869">
    <property type="term" value="F:cysteine-type endopeptidase inhibitor activity"/>
    <property type="evidence" value="ECO:0007669"/>
    <property type="project" value="InterPro"/>
</dbReference>
<dbReference type="Pfam" id="PF00031">
    <property type="entry name" value="Cystatin"/>
    <property type="match status" value="3"/>
</dbReference>